<dbReference type="InterPro" id="IPR011330">
    <property type="entry name" value="Glyco_hydro/deAcase_b/a-brl"/>
</dbReference>
<keyword evidence="2" id="KW-0119">Carbohydrate metabolism</keyword>
<accession>A0A4Q1JNG2</accession>
<evidence type="ECO:0000259" key="3">
    <source>
        <dbReference type="Pfam" id="PF03065"/>
    </source>
</evidence>
<name>A0A4Q1JNG2_9BACT</name>
<dbReference type="PANTHER" id="PTHR36306:SF1">
    <property type="entry name" value="ALPHA-AMYLASE-RELATED"/>
    <property type="match status" value="1"/>
</dbReference>
<proteinExistence type="inferred from homology"/>
<comment type="caution">
    <text evidence="4">The sequence shown here is derived from an EMBL/GenBank/DDBJ whole genome shotgun (WGS) entry which is preliminary data.</text>
</comment>
<dbReference type="GO" id="GO:0005975">
    <property type="term" value="P:carbohydrate metabolic process"/>
    <property type="evidence" value="ECO:0007669"/>
    <property type="project" value="InterPro"/>
</dbReference>
<dbReference type="RefSeq" id="WP_129253579.1">
    <property type="nucleotide sequence ID" value="NZ_SAXA01000003.1"/>
</dbReference>
<dbReference type="EMBL" id="SAXA01000003">
    <property type="protein sequence ID" value="RXQ96218.1"/>
    <property type="molecule type" value="Genomic_DNA"/>
</dbReference>
<organism evidence="4 5">
    <name type="scientific">Ancylomarina salipaludis</name>
    <dbReference type="NCBI Taxonomy" id="2501299"/>
    <lineage>
        <taxon>Bacteria</taxon>
        <taxon>Pseudomonadati</taxon>
        <taxon>Bacteroidota</taxon>
        <taxon>Bacteroidia</taxon>
        <taxon>Marinilabiliales</taxon>
        <taxon>Marinifilaceae</taxon>
        <taxon>Ancylomarina</taxon>
    </lineage>
</organism>
<dbReference type="PANTHER" id="PTHR36306">
    <property type="entry name" value="ALPHA-AMYLASE-RELATED-RELATED"/>
    <property type="match status" value="1"/>
</dbReference>
<evidence type="ECO:0000256" key="1">
    <source>
        <dbReference type="ARBA" id="ARBA00006821"/>
    </source>
</evidence>
<evidence type="ECO:0000313" key="5">
    <source>
        <dbReference type="Proteomes" id="UP000289703"/>
    </source>
</evidence>
<dbReference type="SUPFAM" id="SSF88713">
    <property type="entry name" value="Glycoside hydrolase/deacetylase"/>
    <property type="match status" value="1"/>
</dbReference>
<dbReference type="OrthoDB" id="138256at2"/>
<feature type="domain" description="Glycoside hydrolase family 57 N-terminal" evidence="3">
    <location>
        <begin position="6"/>
        <end position="289"/>
    </location>
</feature>
<protein>
    <submittedName>
        <fullName evidence="4">Alpha-amylase</fullName>
    </submittedName>
</protein>
<evidence type="ECO:0000256" key="2">
    <source>
        <dbReference type="ARBA" id="ARBA00023277"/>
    </source>
</evidence>
<evidence type="ECO:0000313" key="4">
    <source>
        <dbReference type="EMBL" id="RXQ96218.1"/>
    </source>
</evidence>
<dbReference type="InterPro" id="IPR052046">
    <property type="entry name" value="GH57_Enzymes"/>
</dbReference>
<dbReference type="Proteomes" id="UP000289703">
    <property type="component" value="Unassembled WGS sequence"/>
</dbReference>
<dbReference type="CDD" id="cd10795">
    <property type="entry name" value="GH57N_MJA1_like"/>
    <property type="match status" value="1"/>
</dbReference>
<gene>
    <name evidence="4" type="ORF">EO244_05130</name>
</gene>
<dbReference type="GO" id="GO:0003824">
    <property type="term" value="F:catalytic activity"/>
    <property type="evidence" value="ECO:0007669"/>
    <property type="project" value="InterPro"/>
</dbReference>
<comment type="similarity">
    <text evidence="1">Belongs to the glycosyl hydrolase 57 family.</text>
</comment>
<sequence length="399" mass="45980">MKALCFCFQVHQALRLRQYRFFDIGNEHYYYDDYTNENIIRKLADTCYLPANAVLLDLLIALKGKFKISFSISGLALDQFELYAPEVIESFQKLATTGYVEFLSETDSHSLVSLKNKAEFIKQIETHSQRIEDLFGQKPQVFKNTELIYSDSIGETIAELGFHGILAEGAQHILKWKSPNYLYCNSISPKLKVLMRNCKFSNDIAWGFNFDGGLTTERFVANLNQLDEKEQIVNIFLNYETIGGYQSKETGIFDFLRYLPETVIRDSEFKFAKVSEIVSNYQAVSKIQIPVPIACVDKEQDLSPLLGNHIQNEALNKLYELNASIVKINDARLNKDWRFLQASDHFYFMCTKPFTNNNIHNNPFSSPYEAFINYMNILSDFKICLKEKDIPKITSTSES</sequence>
<reference evidence="4 5" key="1">
    <citation type="submission" date="2019-01" db="EMBL/GenBank/DDBJ databases">
        <title>Ancylomarina salipaludis sp. nov., isolated from a salt marsh.</title>
        <authorList>
            <person name="Yoon J.-H."/>
        </authorList>
    </citation>
    <scope>NUCLEOTIDE SEQUENCE [LARGE SCALE GENOMIC DNA]</scope>
    <source>
        <strain evidence="4 5">SHSM-M15</strain>
    </source>
</reference>
<dbReference type="AlphaFoldDB" id="A0A4Q1JNG2"/>
<keyword evidence="5" id="KW-1185">Reference proteome</keyword>
<dbReference type="InterPro" id="IPR004300">
    <property type="entry name" value="Glyco_hydro_57_N"/>
</dbReference>
<dbReference type="Pfam" id="PF03065">
    <property type="entry name" value="Glyco_hydro_57"/>
    <property type="match status" value="1"/>
</dbReference>
<dbReference type="Gene3D" id="3.20.110.20">
    <property type="match status" value="1"/>
</dbReference>